<keyword evidence="2" id="KW-1133">Transmembrane helix</keyword>
<dbReference type="SUPFAM" id="SSF53850">
    <property type="entry name" value="Periplasmic binding protein-like II"/>
    <property type="match status" value="1"/>
</dbReference>
<comment type="caution">
    <text evidence="3">The sequence shown here is derived from an EMBL/GenBank/DDBJ whole genome shotgun (WGS) entry which is preliminary data.</text>
</comment>
<feature type="compositionally biased region" description="Low complexity" evidence="1">
    <location>
        <begin position="469"/>
        <end position="478"/>
    </location>
</feature>
<keyword evidence="2" id="KW-0812">Transmembrane</keyword>
<organism evidence="3 4">
    <name type="scientific">Neocallimastix californiae</name>
    <dbReference type="NCBI Taxonomy" id="1754190"/>
    <lineage>
        <taxon>Eukaryota</taxon>
        <taxon>Fungi</taxon>
        <taxon>Fungi incertae sedis</taxon>
        <taxon>Chytridiomycota</taxon>
        <taxon>Chytridiomycota incertae sedis</taxon>
        <taxon>Neocallimastigomycetes</taxon>
        <taxon>Neocallimastigales</taxon>
        <taxon>Neocallimastigaceae</taxon>
        <taxon>Neocallimastix</taxon>
    </lineage>
</organism>
<sequence>MVKKLKNEIASNEIFQLNNFEINNKLREGKYIFLMLLYGFENLKQYSVDILPGLHEGVSGSTLWGYNIGVPKTINEELKKRVGTVLSYILSEELQKKLILEFNILSAISGIFNDKEICQSLDCHLFKKLQPVQRLSTELYSYDEYSEQFRNYFYDYLYGDKTAYESIKNIDDITKIYVVSLSTEETVIGLIVTIFVCVFLFGVALSVVLLLMRNILDYFSFFPFDLWIIGIMGSVLIICVCFLELENVTVVKCHLRQFFLSFGYTISIIPFIYKLILNFPKSNTFFNYIINHRQYLILLFTFIDVALSALSIISPYEIKNIILEHERNFQRCTINRAFGQLILTIIYMNKLAIVGICLILMIYEWRMVENQNDMNILFPIIFIDILSLILFSLNHIINIDNYKYYFLLCVVIYIIISFSNYGYLIYLGITMIITNGKDEEKKKKSVKEMKYIIESTVVSQGQSIKNKSFTETETSSTETGDEPS</sequence>
<dbReference type="AlphaFoldDB" id="A0A1Y2D9B0"/>
<feature type="transmembrane region" description="Helical" evidence="2">
    <location>
        <begin position="375"/>
        <end position="393"/>
    </location>
</feature>
<feature type="transmembrane region" description="Helical" evidence="2">
    <location>
        <begin position="257"/>
        <end position="276"/>
    </location>
</feature>
<gene>
    <name evidence="3" type="ORF">LY90DRAFT_507247</name>
</gene>
<feature type="transmembrane region" description="Helical" evidence="2">
    <location>
        <begin position="338"/>
        <end position="363"/>
    </location>
</feature>
<evidence type="ECO:0000256" key="1">
    <source>
        <dbReference type="SAM" id="MobiDB-lite"/>
    </source>
</evidence>
<evidence type="ECO:0000313" key="4">
    <source>
        <dbReference type="Proteomes" id="UP000193920"/>
    </source>
</evidence>
<feature type="region of interest" description="Disordered" evidence="1">
    <location>
        <begin position="458"/>
        <end position="484"/>
    </location>
</feature>
<dbReference type="Gene3D" id="3.40.190.10">
    <property type="entry name" value="Periplasmic binding protein-like II"/>
    <property type="match status" value="1"/>
</dbReference>
<keyword evidence="2" id="KW-0472">Membrane</keyword>
<feature type="transmembrane region" description="Helical" evidence="2">
    <location>
        <begin position="405"/>
        <end position="434"/>
    </location>
</feature>
<dbReference type="EMBL" id="MCOG01000079">
    <property type="protein sequence ID" value="ORY55235.1"/>
    <property type="molecule type" value="Genomic_DNA"/>
</dbReference>
<evidence type="ECO:0008006" key="5">
    <source>
        <dbReference type="Google" id="ProtNLM"/>
    </source>
</evidence>
<dbReference type="Proteomes" id="UP000193920">
    <property type="component" value="Unassembled WGS sequence"/>
</dbReference>
<keyword evidence="4" id="KW-1185">Reference proteome</keyword>
<feature type="transmembrane region" description="Helical" evidence="2">
    <location>
        <begin position="187"/>
        <end position="212"/>
    </location>
</feature>
<feature type="compositionally biased region" description="Polar residues" evidence="1">
    <location>
        <begin position="458"/>
        <end position="467"/>
    </location>
</feature>
<reference evidence="3 4" key="1">
    <citation type="submission" date="2016-08" db="EMBL/GenBank/DDBJ databases">
        <title>A Parts List for Fungal Cellulosomes Revealed by Comparative Genomics.</title>
        <authorList>
            <consortium name="DOE Joint Genome Institute"/>
            <person name="Haitjema C.H."/>
            <person name="Gilmore S.P."/>
            <person name="Henske J.K."/>
            <person name="Solomon K.V."/>
            <person name="De Groot R."/>
            <person name="Kuo A."/>
            <person name="Mondo S.J."/>
            <person name="Salamov A.A."/>
            <person name="Labutti K."/>
            <person name="Zhao Z."/>
            <person name="Chiniquy J."/>
            <person name="Barry K."/>
            <person name="Brewer H.M."/>
            <person name="Purvine S.O."/>
            <person name="Wright A.T."/>
            <person name="Boxma B."/>
            <person name="Van Alen T."/>
            <person name="Hackstein J.H."/>
            <person name="Baker S.E."/>
            <person name="Grigoriev I.V."/>
            <person name="O'Malley M.A."/>
        </authorList>
    </citation>
    <scope>NUCLEOTIDE SEQUENCE [LARGE SCALE GENOMIC DNA]</scope>
    <source>
        <strain evidence="3 4">G1</strain>
    </source>
</reference>
<evidence type="ECO:0000256" key="2">
    <source>
        <dbReference type="SAM" id="Phobius"/>
    </source>
</evidence>
<proteinExistence type="predicted"/>
<name>A0A1Y2D9B0_9FUNG</name>
<feature type="transmembrane region" description="Helical" evidence="2">
    <location>
        <begin position="296"/>
        <end position="318"/>
    </location>
</feature>
<evidence type="ECO:0000313" key="3">
    <source>
        <dbReference type="EMBL" id="ORY55235.1"/>
    </source>
</evidence>
<feature type="transmembrane region" description="Helical" evidence="2">
    <location>
        <begin position="224"/>
        <end position="245"/>
    </location>
</feature>
<accession>A0A1Y2D9B0</accession>
<dbReference type="OrthoDB" id="5984008at2759"/>
<protein>
    <recommendedName>
        <fullName evidence="5">G-protein coupled receptors family 3 profile domain-containing protein</fullName>
    </recommendedName>
</protein>